<dbReference type="KEGG" id="clec:106666098"/>
<keyword evidence="1 2" id="KW-0193">Cuticle</keyword>
<feature type="chain" id="PRO_5035320252" description="CPR type cuticle protein" evidence="3">
    <location>
        <begin position="18"/>
        <end position="329"/>
    </location>
</feature>
<dbReference type="PROSITE" id="PS00233">
    <property type="entry name" value="CHIT_BIND_RR_1"/>
    <property type="match status" value="2"/>
</dbReference>
<dbReference type="InterPro" id="IPR000618">
    <property type="entry name" value="Insect_cuticle"/>
</dbReference>
<dbReference type="GeneID" id="106666098"/>
<evidence type="ECO:0000313" key="5">
    <source>
        <dbReference type="Proteomes" id="UP000494040"/>
    </source>
</evidence>
<dbReference type="RefSeq" id="XP_014248487.2">
    <property type="nucleotide sequence ID" value="XM_014393001.2"/>
</dbReference>
<accession>A0A8I6RNH2</accession>
<evidence type="ECO:0000256" key="3">
    <source>
        <dbReference type="SAM" id="SignalP"/>
    </source>
</evidence>
<dbReference type="OrthoDB" id="6382835at2759"/>
<dbReference type="PANTHER" id="PTHR12236:SF95">
    <property type="entry name" value="CUTICULAR PROTEIN 76BD, ISOFORM C-RELATED"/>
    <property type="match status" value="1"/>
</dbReference>
<keyword evidence="5" id="KW-1185">Reference proteome</keyword>
<dbReference type="PRINTS" id="PR00947">
    <property type="entry name" value="CUTICLE"/>
</dbReference>
<dbReference type="Proteomes" id="UP000494040">
    <property type="component" value="Unassembled WGS sequence"/>
</dbReference>
<dbReference type="InterPro" id="IPR031311">
    <property type="entry name" value="CHIT_BIND_RR_consensus"/>
</dbReference>
<dbReference type="GO" id="GO:0042302">
    <property type="term" value="F:structural constituent of cuticle"/>
    <property type="evidence" value="ECO:0007669"/>
    <property type="project" value="UniProtKB-UniRule"/>
</dbReference>
<evidence type="ECO:0008006" key="6">
    <source>
        <dbReference type="Google" id="ProtNLM"/>
    </source>
</evidence>
<dbReference type="EnsemblMetazoa" id="XM_014393001.2">
    <property type="protein sequence ID" value="XP_014248487.2"/>
    <property type="gene ID" value="LOC106666098"/>
</dbReference>
<organism evidence="4 5">
    <name type="scientific">Cimex lectularius</name>
    <name type="common">Bed bug</name>
    <name type="synonym">Acanthia lectularia</name>
    <dbReference type="NCBI Taxonomy" id="79782"/>
    <lineage>
        <taxon>Eukaryota</taxon>
        <taxon>Metazoa</taxon>
        <taxon>Ecdysozoa</taxon>
        <taxon>Arthropoda</taxon>
        <taxon>Hexapoda</taxon>
        <taxon>Insecta</taxon>
        <taxon>Pterygota</taxon>
        <taxon>Neoptera</taxon>
        <taxon>Paraneoptera</taxon>
        <taxon>Hemiptera</taxon>
        <taxon>Heteroptera</taxon>
        <taxon>Panheteroptera</taxon>
        <taxon>Cimicomorpha</taxon>
        <taxon>Cimicidae</taxon>
        <taxon>Cimex</taxon>
    </lineage>
</organism>
<dbReference type="InterPro" id="IPR051217">
    <property type="entry name" value="Insect_Cuticle_Struc_Prot"/>
</dbReference>
<protein>
    <recommendedName>
        <fullName evidence="6">CPR type cuticle protein</fullName>
    </recommendedName>
</protein>
<dbReference type="PROSITE" id="PS51155">
    <property type="entry name" value="CHIT_BIND_RR_2"/>
    <property type="match status" value="2"/>
</dbReference>
<evidence type="ECO:0000313" key="4">
    <source>
        <dbReference type="EnsemblMetazoa" id="XP_014248487.2"/>
    </source>
</evidence>
<dbReference type="OMA" id="AHIHTHY"/>
<dbReference type="GO" id="GO:0031012">
    <property type="term" value="C:extracellular matrix"/>
    <property type="evidence" value="ECO:0007669"/>
    <property type="project" value="TreeGrafter"/>
</dbReference>
<evidence type="ECO:0000256" key="1">
    <source>
        <dbReference type="ARBA" id="ARBA00022460"/>
    </source>
</evidence>
<dbReference type="AlphaFoldDB" id="A0A8I6RNH2"/>
<dbReference type="Pfam" id="PF00379">
    <property type="entry name" value="Chitin_bind_4"/>
    <property type="match status" value="2"/>
</dbReference>
<proteinExistence type="predicted"/>
<evidence type="ECO:0000256" key="2">
    <source>
        <dbReference type="PROSITE-ProRule" id="PRU00497"/>
    </source>
</evidence>
<dbReference type="PANTHER" id="PTHR12236">
    <property type="entry name" value="STRUCTURAL CONTITUENT OF CUTICLE"/>
    <property type="match status" value="1"/>
</dbReference>
<name>A0A8I6RNH2_CIMLE</name>
<keyword evidence="3" id="KW-0732">Signal</keyword>
<reference evidence="4" key="1">
    <citation type="submission" date="2022-01" db="UniProtKB">
        <authorList>
            <consortium name="EnsemblMetazoa"/>
        </authorList>
    </citation>
    <scope>IDENTIFICATION</scope>
</reference>
<dbReference type="GO" id="GO:0005615">
    <property type="term" value="C:extracellular space"/>
    <property type="evidence" value="ECO:0007669"/>
    <property type="project" value="TreeGrafter"/>
</dbReference>
<sequence length="329" mass="34247">MAAKFAVVALLFGVASAGLYDGVGLGGGHFGGHQGFSNVGFAAPVVHAAPVAVSAPAVHAVAAPVAKVAHVEYVDSHPSYKFEYGVHDAHTGDVKSQSEEREGDVVHGSYSLVEPDGSKRVVEYTADPHNGFNAVVHREHNAHPAVAKVAVAAPAVHAAPVAQVAVATPTVHAAPVAYAAPVAKVAYASPVYHSAPVVHAAPAVHAVHAVHAAPVAHHVDYHDPHPEYKFEYGVHDAHTGDVHSQSEERHGDVVHGSYSLVEADGTKRVVEYTADDHNGFNAVVHREHNTHPVVQKVAYAAPVAKVAFAAPVAKYSVAAPVVSYGYGHH</sequence>
<feature type="signal peptide" evidence="3">
    <location>
        <begin position="1"/>
        <end position="17"/>
    </location>
</feature>